<feature type="transmembrane region" description="Helical" evidence="2">
    <location>
        <begin position="44"/>
        <end position="64"/>
    </location>
</feature>
<keyword evidence="4" id="KW-0418">Kinase</keyword>
<dbReference type="Gene3D" id="3.30.565.10">
    <property type="entry name" value="Histidine kinase-like ATPase, C-terminal domain"/>
    <property type="match status" value="1"/>
</dbReference>
<proteinExistence type="predicted"/>
<dbReference type="InterPro" id="IPR036890">
    <property type="entry name" value="HATPase_C_sf"/>
</dbReference>
<evidence type="ECO:0000313" key="5">
    <source>
        <dbReference type="Proteomes" id="UP001371218"/>
    </source>
</evidence>
<comment type="caution">
    <text evidence="4">The sequence shown here is derived from an EMBL/GenBank/DDBJ whole genome shotgun (WGS) entry which is preliminary data.</text>
</comment>
<keyword evidence="5" id="KW-1185">Reference proteome</keyword>
<feature type="transmembrane region" description="Helical" evidence="2">
    <location>
        <begin position="70"/>
        <end position="94"/>
    </location>
</feature>
<dbReference type="Pfam" id="PF06580">
    <property type="entry name" value="His_kinase"/>
    <property type="match status" value="1"/>
</dbReference>
<dbReference type="InterPro" id="IPR050640">
    <property type="entry name" value="Bact_2-comp_sensor_kinase"/>
</dbReference>
<organism evidence="4 5">
    <name type="scientific">Ideonella lacteola</name>
    <dbReference type="NCBI Taxonomy" id="2984193"/>
    <lineage>
        <taxon>Bacteria</taxon>
        <taxon>Pseudomonadati</taxon>
        <taxon>Pseudomonadota</taxon>
        <taxon>Betaproteobacteria</taxon>
        <taxon>Burkholderiales</taxon>
        <taxon>Sphaerotilaceae</taxon>
        <taxon>Ideonella</taxon>
    </lineage>
</organism>
<feature type="region of interest" description="Disordered" evidence="1">
    <location>
        <begin position="365"/>
        <end position="390"/>
    </location>
</feature>
<protein>
    <submittedName>
        <fullName evidence="4">Histidine kinase</fullName>
    </submittedName>
</protein>
<evidence type="ECO:0000313" key="4">
    <source>
        <dbReference type="EMBL" id="MEK8030888.1"/>
    </source>
</evidence>
<dbReference type="PANTHER" id="PTHR34220">
    <property type="entry name" value="SENSOR HISTIDINE KINASE YPDA"/>
    <property type="match status" value="1"/>
</dbReference>
<gene>
    <name evidence="4" type="ORF">AACH06_08695</name>
</gene>
<feature type="compositionally biased region" description="Low complexity" evidence="1">
    <location>
        <begin position="377"/>
        <end position="390"/>
    </location>
</feature>
<keyword evidence="2" id="KW-1133">Transmembrane helix</keyword>
<evidence type="ECO:0000259" key="3">
    <source>
        <dbReference type="Pfam" id="PF06580"/>
    </source>
</evidence>
<evidence type="ECO:0000256" key="2">
    <source>
        <dbReference type="SAM" id="Phobius"/>
    </source>
</evidence>
<dbReference type="InterPro" id="IPR010559">
    <property type="entry name" value="Sig_transdc_His_kin_internal"/>
</dbReference>
<name>A0ABU9BN48_9BURK</name>
<reference evidence="4 5" key="1">
    <citation type="submission" date="2024-04" db="EMBL/GenBank/DDBJ databases">
        <title>Novel species of the genus Ideonella isolated from streams.</title>
        <authorList>
            <person name="Lu H."/>
        </authorList>
    </citation>
    <scope>NUCLEOTIDE SEQUENCE [LARGE SCALE GENOMIC DNA]</scope>
    <source>
        <strain evidence="4 5">DXS29W</strain>
    </source>
</reference>
<sequence length="390" mass="42260">MLSSPSTTTWHARALALLGRRHRCLSADEQAGARAGDAWLLSRTGLASAGGALLVGLLVAWWLAEVGGVPRWLAVLVSGPAAIAMLLAMVQAWFQPHGTLARLRREFWWSNGILGAAAVIQIALWHGGGEPWRWLAWLLPIALVSVVQVVVAQWGRAHLDREMQRLRLEQERDAAAREAAEARLAALRSQIQPHFLFNTLAALQHWLDEGDPRAAPLLRELTGFLRGSTELMARDEVTLADELGLARRYLAIMQARLGERLQVEIEVQPEALTQPLPPGLLLTLVENAIEHGIGPQLHGGRIRLQAEAVPERFRLAVIDDGAGPAPDWREGIGLANARERLARRFGSGARLRLHAAPQGSSGACAEITLSAPPTPTATPTAASLPLRPAN</sequence>
<dbReference type="Proteomes" id="UP001371218">
    <property type="component" value="Unassembled WGS sequence"/>
</dbReference>
<evidence type="ECO:0000256" key="1">
    <source>
        <dbReference type="SAM" id="MobiDB-lite"/>
    </source>
</evidence>
<dbReference type="RefSeq" id="WP_341425261.1">
    <property type="nucleotide sequence ID" value="NZ_JBBUTG010000004.1"/>
</dbReference>
<keyword evidence="4" id="KW-0808">Transferase</keyword>
<dbReference type="PANTHER" id="PTHR34220:SF7">
    <property type="entry name" value="SENSOR HISTIDINE KINASE YPDA"/>
    <property type="match status" value="1"/>
</dbReference>
<keyword evidence="2" id="KW-0812">Transmembrane</keyword>
<dbReference type="GO" id="GO:0016301">
    <property type="term" value="F:kinase activity"/>
    <property type="evidence" value="ECO:0007669"/>
    <property type="project" value="UniProtKB-KW"/>
</dbReference>
<accession>A0ABU9BN48</accession>
<feature type="domain" description="Signal transduction histidine kinase internal region" evidence="3">
    <location>
        <begin position="182"/>
        <end position="261"/>
    </location>
</feature>
<keyword evidence="2" id="KW-0472">Membrane</keyword>
<feature type="transmembrane region" description="Helical" evidence="2">
    <location>
        <begin position="134"/>
        <end position="155"/>
    </location>
</feature>
<dbReference type="SUPFAM" id="SSF55874">
    <property type="entry name" value="ATPase domain of HSP90 chaperone/DNA topoisomerase II/histidine kinase"/>
    <property type="match status" value="1"/>
</dbReference>
<dbReference type="EMBL" id="JBBUTG010000004">
    <property type="protein sequence ID" value="MEK8030888.1"/>
    <property type="molecule type" value="Genomic_DNA"/>
</dbReference>
<feature type="transmembrane region" description="Helical" evidence="2">
    <location>
        <begin position="106"/>
        <end position="128"/>
    </location>
</feature>